<dbReference type="SUPFAM" id="SSF50985">
    <property type="entry name" value="RCC1/BLIP-II"/>
    <property type="match status" value="1"/>
</dbReference>
<feature type="repeat" description="RCC1" evidence="2">
    <location>
        <begin position="2"/>
        <end position="80"/>
    </location>
</feature>
<evidence type="ECO:0000313" key="4">
    <source>
        <dbReference type="Proteomes" id="UP000823775"/>
    </source>
</evidence>
<protein>
    <submittedName>
        <fullName evidence="3">Uncharacterized protein</fullName>
    </submittedName>
</protein>
<dbReference type="InterPro" id="IPR051210">
    <property type="entry name" value="Ub_ligase/GEF_domain"/>
</dbReference>
<organism evidence="3 4">
    <name type="scientific">Datura stramonium</name>
    <name type="common">Jimsonweed</name>
    <name type="synonym">Common thornapple</name>
    <dbReference type="NCBI Taxonomy" id="4076"/>
    <lineage>
        <taxon>Eukaryota</taxon>
        <taxon>Viridiplantae</taxon>
        <taxon>Streptophyta</taxon>
        <taxon>Embryophyta</taxon>
        <taxon>Tracheophyta</taxon>
        <taxon>Spermatophyta</taxon>
        <taxon>Magnoliopsida</taxon>
        <taxon>eudicotyledons</taxon>
        <taxon>Gunneridae</taxon>
        <taxon>Pentapetalae</taxon>
        <taxon>asterids</taxon>
        <taxon>lamiids</taxon>
        <taxon>Solanales</taxon>
        <taxon>Solanaceae</taxon>
        <taxon>Solanoideae</taxon>
        <taxon>Datureae</taxon>
        <taxon>Datura</taxon>
    </lineage>
</organism>
<keyword evidence="4" id="KW-1185">Reference proteome</keyword>
<dbReference type="InterPro" id="IPR000408">
    <property type="entry name" value="Reg_chr_condens"/>
</dbReference>
<evidence type="ECO:0000256" key="1">
    <source>
        <dbReference type="ARBA" id="ARBA00022737"/>
    </source>
</evidence>
<name>A0ABS8V6X1_DATST</name>
<dbReference type="Gene3D" id="2.130.10.30">
    <property type="entry name" value="Regulator of chromosome condensation 1/beta-lactamase-inhibitor protein II"/>
    <property type="match status" value="1"/>
</dbReference>
<dbReference type="InterPro" id="IPR009091">
    <property type="entry name" value="RCC1/BLIP-II"/>
</dbReference>
<evidence type="ECO:0000313" key="3">
    <source>
        <dbReference type="EMBL" id="MCD9642411.1"/>
    </source>
</evidence>
<gene>
    <name evidence="3" type="ORF">HAX54_029218</name>
</gene>
<dbReference type="EMBL" id="JACEIK010003619">
    <property type="protein sequence ID" value="MCD9642411.1"/>
    <property type="molecule type" value="Genomic_DNA"/>
</dbReference>
<keyword evidence="1" id="KW-0677">Repeat</keyword>
<proteinExistence type="predicted"/>
<comment type="caution">
    <text evidence="3">The sequence shown here is derived from an EMBL/GenBank/DDBJ whole genome shotgun (WGS) entry which is preliminary data.</text>
</comment>
<dbReference type="PANTHER" id="PTHR22870">
    <property type="entry name" value="REGULATOR OF CHROMOSOME CONDENSATION"/>
    <property type="match status" value="1"/>
</dbReference>
<sequence length="138" mass="14719">MWDRYGVGAMENEGQLGLGSRIKIVASPHLIPCLDTSSHGLDGILGILKACTGSQTHKALGSYIKRIACGGRHSTVITDVGVLLTFGWGLYGQTSPRLVDAPILENKNAKVVSCGARHSAIMTGKSQDCQEDEVHFNL</sequence>
<accession>A0ABS8V6X1</accession>
<reference evidence="3 4" key="1">
    <citation type="journal article" date="2021" name="BMC Genomics">
        <title>Datura genome reveals duplications of psychoactive alkaloid biosynthetic genes and high mutation rate following tissue culture.</title>
        <authorList>
            <person name="Rajewski A."/>
            <person name="Carter-House D."/>
            <person name="Stajich J."/>
            <person name="Litt A."/>
        </authorList>
    </citation>
    <scope>NUCLEOTIDE SEQUENCE [LARGE SCALE GENOMIC DNA]</scope>
    <source>
        <strain evidence="3">AR-01</strain>
    </source>
</reference>
<evidence type="ECO:0000256" key="2">
    <source>
        <dbReference type="PROSITE-ProRule" id="PRU00235"/>
    </source>
</evidence>
<dbReference type="PANTHER" id="PTHR22870:SF375">
    <property type="entry name" value="ULTRAVIOLET-B RECEPTOR UVR8-LIKE ISOFORM X1"/>
    <property type="match status" value="1"/>
</dbReference>
<dbReference type="PROSITE" id="PS50012">
    <property type="entry name" value="RCC1_3"/>
    <property type="match status" value="1"/>
</dbReference>
<dbReference type="Proteomes" id="UP000823775">
    <property type="component" value="Unassembled WGS sequence"/>
</dbReference>